<evidence type="ECO:0000256" key="8">
    <source>
        <dbReference type="ARBA" id="ARBA00023187"/>
    </source>
</evidence>
<gene>
    <name evidence="15" type="ORF">WJX84_001333</name>
</gene>
<evidence type="ECO:0000259" key="14">
    <source>
        <dbReference type="PROSITE" id="PS51194"/>
    </source>
</evidence>
<keyword evidence="6" id="KW-0347">Helicase</keyword>
<name>A0AAW1TFE0_9CHLO</name>
<feature type="region of interest" description="Disordered" evidence="12">
    <location>
        <begin position="289"/>
        <end position="318"/>
    </location>
</feature>
<dbReference type="PANTHER" id="PTHR18934">
    <property type="entry name" value="ATP-DEPENDENT RNA HELICASE"/>
    <property type="match status" value="1"/>
</dbReference>
<dbReference type="Gene3D" id="1.20.120.1080">
    <property type="match status" value="1"/>
</dbReference>
<evidence type="ECO:0000259" key="13">
    <source>
        <dbReference type="PROSITE" id="PS51192"/>
    </source>
</evidence>
<dbReference type="FunFam" id="1.20.120.1080:FF:000001">
    <property type="entry name" value="Pre-mRNA-splicing factor ATP-dependent RNA helicase"/>
    <property type="match status" value="1"/>
</dbReference>
<dbReference type="AlphaFoldDB" id="A0AAW1TFE0"/>
<dbReference type="InterPro" id="IPR001650">
    <property type="entry name" value="Helicase_C-like"/>
</dbReference>
<dbReference type="PANTHER" id="PTHR18934:SF83">
    <property type="entry name" value="PRE-MRNA-SPLICING FACTOR ATP-DEPENDENT RNA HELICASE DHX16"/>
    <property type="match status" value="1"/>
</dbReference>
<dbReference type="InterPro" id="IPR027417">
    <property type="entry name" value="P-loop_NTPase"/>
</dbReference>
<dbReference type="SUPFAM" id="SSF52540">
    <property type="entry name" value="P-loop containing nucleoside triphosphate hydrolases"/>
    <property type="match status" value="1"/>
</dbReference>
<dbReference type="InterPro" id="IPR007502">
    <property type="entry name" value="Helicase-assoc_dom"/>
</dbReference>
<feature type="compositionally biased region" description="Low complexity" evidence="12">
    <location>
        <begin position="108"/>
        <end position="117"/>
    </location>
</feature>
<keyword evidence="8" id="KW-0508">mRNA splicing</keyword>
<dbReference type="InterPro" id="IPR048333">
    <property type="entry name" value="HA2_WH"/>
</dbReference>
<evidence type="ECO:0000256" key="1">
    <source>
        <dbReference type="ARBA" id="ARBA00012552"/>
    </source>
</evidence>
<dbReference type="Pfam" id="PF21010">
    <property type="entry name" value="HA2_C"/>
    <property type="match status" value="1"/>
</dbReference>
<dbReference type="InterPro" id="IPR014001">
    <property type="entry name" value="Helicase_ATP-bd"/>
</dbReference>
<dbReference type="GO" id="GO:0071013">
    <property type="term" value="C:catalytic step 2 spliceosome"/>
    <property type="evidence" value="ECO:0007669"/>
    <property type="project" value="TreeGrafter"/>
</dbReference>
<dbReference type="Pfam" id="PF07717">
    <property type="entry name" value="OB_NTP_bind"/>
    <property type="match status" value="1"/>
</dbReference>
<feature type="compositionally biased region" description="Acidic residues" evidence="12">
    <location>
        <begin position="158"/>
        <end position="167"/>
    </location>
</feature>
<dbReference type="CDD" id="cd18791">
    <property type="entry name" value="SF2_C_RHA"/>
    <property type="match status" value="1"/>
</dbReference>
<dbReference type="FunFam" id="3.40.50.300:FF:000594">
    <property type="entry name" value="Pre-mRNA-splicing factor ATP-dependent RNA helicase"/>
    <property type="match status" value="1"/>
</dbReference>
<keyword evidence="3" id="KW-0747">Spliceosome</keyword>
<feature type="region of interest" description="Disordered" evidence="12">
    <location>
        <begin position="105"/>
        <end position="227"/>
    </location>
</feature>
<evidence type="ECO:0000256" key="4">
    <source>
        <dbReference type="ARBA" id="ARBA00022741"/>
    </source>
</evidence>
<comment type="similarity">
    <text evidence="10">Belongs to the DEAD box helicase family. DEAH subfamily. PRP2 sub-subfamily.</text>
</comment>
<dbReference type="Gene3D" id="3.40.50.300">
    <property type="entry name" value="P-loop containing nucleotide triphosphate hydrolases"/>
    <property type="match status" value="2"/>
</dbReference>
<dbReference type="InterPro" id="IPR002464">
    <property type="entry name" value="DNA/RNA_helicase_DEAH_CS"/>
</dbReference>
<dbReference type="InterPro" id="IPR011545">
    <property type="entry name" value="DEAD/DEAH_box_helicase_dom"/>
</dbReference>
<feature type="compositionally biased region" description="Basic and acidic residues" evidence="12">
    <location>
        <begin position="168"/>
        <end position="224"/>
    </location>
</feature>
<comment type="catalytic activity">
    <reaction evidence="9">
        <text>ATP + H2O = ADP + phosphate + H(+)</text>
        <dbReference type="Rhea" id="RHEA:13065"/>
        <dbReference type="ChEBI" id="CHEBI:15377"/>
        <dbReference type="ChEBI" id="CHEBI:15378"/>
        <dbReference type="ChEBI" id="CHEBI:30616"/>
        <dbReference type="ChEBI" id="CHEBI:43474"/>
        <dbReference type="ChEBI" id="CHEBI:456216"/>
        <dbReference type="EC" id="3.6.4.13"/>
    </reaction>
</comment>
<dbReference type="SMART" id="SM00490">
    <property type="entry name" value="HELICc"/>
    <property type="match status" value="1"/>
</dbReference>
<protein>
    <recommendedName>
        <fullName evidence="1">RNA helicase</fullName>
        <ecNumber evidence="1">3.6.4.13</ecNumber>
    </recommendedName>
    <alternativeName>
        <fullName evidence="11">DEAH RNA helicase homolog PRP2</fullName>
    </alternativeName>
</protein>
<feature type="domain" description="Helicase ATP-binding" evidence="13">
    <location>
        <begin position="435"/>
        <end position="598"/>
    </location>
</feature>
<accession>A0AAW1TFE0</accession>
<dbReference type="GO" id="GO:0016787">
    <property type="term" value="F:hydrolase activity"/>
    <property type="evidence" value="ECO:0007669"/>
    <property type="project" value="UniProtKB-KW"/>
</dbReference>
<feature type="compositionally biased region" description="Basic residues" evidence="12">
    <location>
        <begin position="122"/>
        <end position="134"/>
    </location>
</feature>
<organism evidence="15 16">
    <name type="scientific">Apatococcus fuscideae</name>
    <dbReference type="NCBI Taxonomy" id="2026836"/>
    <lineage>
        <taxon>Eukaryota</taxon>
        <taxon>Viridiplantae</taxon>
        <taxon>Chlorophyta</taxon>
        <taxon>core chlorophytes</taxon>
        <taxon>Trebouxiophyceae</taxon>
        <taxon>Chlorellales</taxon>
        <taxon>Chlorellaceae</taxon>
        <taxon>Apatococcus</taxon>
    </lineage>
</organism>
<dbReference type="FunFam" id="3.40.50.300:FF:000007">
    <property type="entry name" value="Pre-mRNA-splicing factor ATP-dependent RNA helicase"/>
    <property type="match status" value="1"/>
</dbReference>
<keyword evidence="5" id="KW-0378">Hydrolase</keyword>
<evidence type="ECO:0000256" key="11">
    <source>
        <dbReference type="ARBA" id="ARBA00077342"/>
    </source>
</evidence>
<dbReference type="GO" id="GO:0006397">
    <property type="term" value="P:mRNA processing"/>
    <property type="evidence" value="ECO:0007669"/>
    <property type="project" value="UniProtKB-KW"/>
</dbReference>
<evidence type="ECO:0000313" key="16">
    <source>
        <dbReference type="Proteomes" id="UP001485043"/>
    </source>
</evidence>
<dbReference type="SMART" id="SM00847">
    <property type="entry name" value="HA2"/>
    <property type="match status" value="1"/>
</dbReference>
<proteinExistence type="inferred from homology"/>
<dbReference type="EMBL" id="JALJOV010000021">
    <property type="protein sequence ID" value="KAK9868586.1"/>
    <property type="molecule type" value="Genomic_DNA"/>
</dbReference>
<dbReference type="GO" id="GO:0003723">
    <property type="term" value="F:RNA binding"/>
    <property type="evidence" value="ECO:0007669"/>
    <property type="project" value="TreeGrafter"/>
</dbReference>
<evidence type="ECO:0000256" key="3">
    <source>
        <dbReference type="ARBA" id="ARBA00022728"/>
    </source>
</evidence>
<dbReference type="GO" id="GO:0003724">
    <property type="term" value="F:RNA helicase activity"/>
    <property type="evidence" value="ECO:0007669"/>
    <property type="project" value="UniProtKB-EC"/>
</dbReference>
<feature type="domain" description="Helicase C-terminal" evidence="14">
    <location>
        <begin position="621"/>
        <end position="796"/>
    </location>
</feature>
<keyword evidence="16" id="KW-1185">Reference proteome</keyword>
<keyword evidence="2" id="KW-0507">mRNA processing</keyword>
<feature type="region of interest" description="Disordered" evidence="12">
    <location>
        <begin position="392"/>
        <end position="412"/>
    </location>
</feature>
<dbReference type="EC" id="3.6.4.13" evidence="1"/>
<feature type="compositionally biased region" description="Basic and acidic residues" evidence="12">
    <location>
        <begin position="399"/>
        <end position="412"/>
    </location>
</feature>
<dbReference type="PROSITE" id="PS51192">
    <property type="entry name" value="HELICASE_ATP_BIND_1"/>
    <property type="match status" value="1"/>
</dbReference>
<evidence type="ECO:0000256" key="2">
    <source>
        <dbReference type="ARBA" id="ARBA00022664"/>
    </source>
</evidence>
<keyword evidence="7" id="KW-0067">ATP-binding</keyword>
<dbReference type="Pfam" id="PF04408">
    <property type="entry name" value="WHD_HA2"/>
    <property type="match status" value="1"/>
</dbReference>
<comment type="caution">
    <text evidence="15">The sequence shown here is derived from an EMBL/GenBank/DDBJ whole genome shotgun (WGS) entry which is preliminary data.</text>
</comment>
<sequence>MGDRNLPLWVADQLYALIDLSDDALVSYILTLARKTTSAAGLAGKLVENGLPAGSATLSFAEDLLSRIPRSNGSAPNAYKQQERAAAELVRRNASYAMVLDEDEDDAAPAPADLPAPSTGKQPRKKEKHMRKSKATGGEEETGRPAKKGRHKRSWEEASSDEEEDAAEQERQKVEQAREKDQAEKAEFEERLKAKDDAKTKRLMEQKLTKEEREDMERRKYTTEEEKDSLIPNLRGFSRQEYLKKREEQKLIELRQELDDEIYLFGDQKLTAKERRSLDEKRKKLEYAERRKKLNDDLENQDEYRMPSSYDQEGNVKQDQRYKVLTERYRDVDEGEEGTPWQEQKNWEEERIRIAGMKTGAKGAQAKGQDYDYVFEDQIDFIVDKALAGDLEVEDEEDPREKERKLREAEKLSKQEKLQADRKLLPMFPYRETLLQAIAEHQVLIIVGETGSGKTTQIPQYLHEAGYSKQGKIGCTQPRRVAAMSVAARVAEEVDVKLGQEVGYSIRFEDCTSDKTVIKYMTDGMLLREFLGEPDLASYSVMMVDEAHERTLHTDVLFGLVKDIARFRPDIKLLISSATLDAEKFSDYFDHAPTFRIPGRRYPVEILYTKAPEADYLNAAVVTALTCHVKMPPGDVLIFLTGQDEIEAAEELIKQRTKSLGSKIGELIIAPIYANLPSDLQSKIFEVTPPGARKIVLATNIAETSLTIDGIKYVIDPGFVKQNSYNPRSGMEALVVTPVSQASANQRAGRAGRTSPGKCYRLYTHWSFQHELDENTVPEIQRTNLGNVVLMLKSLGINDLMGFDFMDPPPTETLLRALEQLYALGALNDRGELTKLGRRMAEFPLDPMLAKMIIQSETYGCSEEVATIAAMVSVGNSIFYRPKDKQVHADNAHENFHRGNPGDHIAVMNVFNGWAETNFSTQWCYENFVQMRSMKRARDIRDQVLGLMERVEVAVISDRSNEENIKKAIASGFFYHTAKLGKSGGDYRTVKNPQTVHLHPNSGLTEIQPKWVVYHELVQTSKEFMRTVSAINPKWLIEIAPHYYSKRDVDDLADKKLPKGKGKAGLDAA</sequence>
<evidence type="ECO:0000256" key="9">
    <source>
        <dbReference type="ARBA" id="ARBA00047984"/>
    </source>
</evidence>
<evidence type="ECO:0000313" key="15">
    <source>
        <dbReference type="EMBL" id="KAK9868586.1"/>
    </source>
</evidence>
<dbReference type="InterPro" id="IPR011709">
    <property type="entry name" value="DEAD-box_helicase_OB_fold"/>
</dbReference>
<evidence type="ECO:0000256" key="6">
    <source>
        <dbReference type="ARBA" id="ARBA00022806"/>
    </source>
</evidence>
<evidence type="ECO:0000256" key="10">
    <source>
        <dbReference type="ARBA" id="ARBA00061257"/>
    </source>
</evidence>
<dbReference type="SMART" id="SM00487">
    <property type="entry name" value="DEXDc"/>
    <property type="match status" value="1"/>
</dbReference>
<keyword evidence="4" id="KW-0547">Nucleotide-binding</keyword>
<evidence type="ECO:0000256" key="12">
    <source>
        <dbReference type="SAM" id="MobiDB-lite"/>
    </source>
</evidence>
<dbReference type="GO" id="GO:0008380">
    <property type="term" value="P:RNA splicing"/>
    <property type="evidence" value="ECO:0007669"/>
    <property type="project" value="UniProtKB-KW"/>
</dbReference>
<dbReference type="Proteomes" id="UP001485043">
    <property type="component" value="Unassembled WGS sequence"/>
</dbReference>
<dbReference type="PROSITE" id="PS00690">
    <property type="entry name" value="DEAH_ATP_HELICASE"/>
    <property type="match status" value="1"/>
</dbReference>
<reference evidence="15 16" key="1">
    <citation type="journal article" date="2024" name="Nat. Commun.">
        <title>Phylogenomics reveals the evolutionary origins of lichenization in chlorophyte algae.</title>
        <authorList>
            <person name="Puginier C."/>
            <person name="Libourel C."/>
            <person name="Otte J."/>
            <person name="Skaloud P."/>
            <person name="Haon M."/>
            <person name="Grisel S."/>
            <person name="Petersen M."/>
            <person name="Berrin J.G."/>
            <person name="Delaux P.M."/>
            <person name="Dal Grande F."/>
            <person name="Keller J."/>
        </authorList>
    </citation>
    <scope>NUCLEOTIDE SEQUENCE [LARGE SCALE GENOMIC DNA]</scope>
    <source>
        <strain evidence="15 16">SAG 2523</strain>
    </source>
</reference>
<evidence type="ECO:0000256" key="7">
    <source>
        <dbReference type="ARBA" id="ARBA00022840"/>
    </source>
</evidence>
<dbReference type="GO" id="GO:0005524">
    <property type="term" value="F:ATP binding"/>
    <property type="evidence" value="ECO:0007669"/>
    <property type="project" value="UniProtKB-KW"/>
</dbReference>
<dbReference type="Pfam" id="PF00271">
    <property type="entry name" value="Helicase_C"/>
    <property type="match status" value="1"/>
</dbReference>
<dbReference type="PROSITE" id="PS51194">
    <property type="entry name" value="HELICASE_CTER"/>
    <property type="match status" value="1"/>
</dbReference>
<evidence type="ECO:0000256" key="5">
    <source>
        <dbReference type="ARBA" id="ARBA00022801"/>
    </source>
</evidence>
<dbReference type="Pfam" id="PF00270">
    <property type="entry name" value="DEAD"/>
    <property type="match status" value="1"/>
</dbReference>